<name>A0A6H2A4C9_9ZZZZ</name>
<accession>A0A6H2A4C9</accession>
<dbReference type="EMBL" id="MT145182">
    <property type="protein sequence ID" value="QJI04459.1"/>
    <property type="molecule type" value="Genomic_DNA"/>
</dbReference>
<proteinExistence type="predicted"/>
<dbReference type="EMBL" id="MT144563">
    <property type="protein sequence ID" value="QJA55056.1"/>
    <property type="molecule type" value="Genomic_DNA"/>
</dbReference>
<reference evidence="1" key="1">
    <citation type="submission" date="2020-03" db="EMBL/GenBank/DDBJ databases">
        <title>The deep terrestrial virosphere.</title>
        <authorList>
            <person name="Holmfeldt K."/>
            <person name="Nilsson E."/>
            <person name="Simone D."/>
            <person name="Lopez-Fernandez M."/>
            <person name="Wu X."/>
            <person name="de Brujin I."/>
            <person name="Lundin D."/>
            <person name="Andersson A."/>
            <person name="Bertilsson S."/>
            <person name="Dopson M."/>
        </authorList>
    </citation>
    <scope>NUCLEOTIDE SEQUENCE</scope>
    <source>
        <strain evidence="1">TM448A06544</strain>
        <strain evidence="2">TM448B08809</strain>
    </source>
</reference>
<dbReference type="AlphaFoldDB" id="A0A6H2A4C9"/>
<evidence type="ECO:0000313" key="2">
    <source>
        <dbReference type="EMBL" id="QJI04459.1"/>
    </source>
</evidence>
<organism evidence="1">
    <name type="scientific">viral metagenome</name>
    <dbReference type="NCBI Taxonomy" id="1070528"/>
    <lineage>
        <taxon>unclassified sequences</taxon>
        <taxon>metagenomes</taxon>
        <taxon>organismal metagenomes</taxon>
    </lineage>
</organism>
<protein>
    <submittedName>
        <fullName evidence="1">Uncharacterized protein</fullName>
    </submittedName>
</protein>
<evidence type="ECO:0000313" key="1">
    <source>
        <dbReference type="EMBL" id="QJA55056.1"/>
    </source>
</evidence>
<gene>
    <name evidence="1" type="ORF">TM448A06544_0006</name>
    <name evidence="2" type="ORF">TM448B08809_0002</name>
</gene>
<sequence length="71" mass="8100">MLSLELKQKIAEYVQQLLAETNHPELPDGEIQFLLHVDGAEAWSWANIRNNGAKNNTIPHELIRNMSIGDY</sequence>